<dbReference type="SUPFAM" id="SSF53474">
    <property type="entry name" value="alpha/beta-Hydrolases"/>
    <property type="match status" value="1"/>
</dbReference>
<dbReference type="AlphaFoldDB" id="A0A9P5Q177"/>
<dbReference type="Gene3D" id="3.40.50.1820">
    <property type="entry name" value="alpha/beta hydrolase"/>
    <property type="match status" value="1"/>
</dbReference>
<feature type="domain" description="Peptidase S33 tripeptidyl aminopeptidase-like C-terminal" evidence="4">
    <location>
        <begin position="461"/>
        <end position="551"/>
    </location>
</feature>
<dbReference type="InterPro" id="IPR051601">
    <property type="entry name" value="Serine_prot/Carboxylest_S33"/>
</dbReference>
<organism evidence="5 6">
    <name type="scientific">Rhodocollybia butyracea</name>
    <dbReference type="NCBI Taxonomy" id="206335"/>
    <lineage>
        <taxon>Eukaryota</taxon>
        <taxon>Fungi</taxon>
        <taxon>Dikarya</taxon>
        <taxon>Basidiomycota</taxon>
        <taxon>Agaricomycotina</taxon>
        <taxon>Agaricomycetes</taxon>
        <taxon>Agaricomycetidae</taxon>
        <taxon>Agaricales</taxon>
        <taxon>Marasmiineae</taxon>
        <taxon>Omphalotaceae</taxon>
        <taxon>Rhodocollybia</taxon>
    </lineage>
</organism>
<dbReference type="EMBL" id="JADNRY010000022">
    <property type="protein sequence ID" value="KAF9072802.1"/>
    <property type="molecule type" value="Genomic_DNA"/>
</dbReference>
<accession>A0A9P5Q177</accession>
<evidence type="ECO:0000313" key="5">
    <source>
        <dbReference type="EMBL" id="KAF9072802.1"/>
    </source>
</evidence>
<name>A0A9P5Q177_9AGAR</name>
<dbReference type="InterPro" id="IPR029058">
    <property type="entry name" value="AB_hydrolase_fold"/>
</dbReference>
<evidence type="ECO:0008006" key="7">
    <source>
        <dbReference type="Google" id="ProtNLM"/>
    </source>
</evidence>
<comment type="caution">
    <text evidence="5">The sequence shown here is derived from an EMBL/GenBank/DDBJ whole genome shotgun (WGS) entry which is preliminary data.</text>
</comment>
<dbReference type="Pfam" id="PF00561">
    <property type="entry name" value="Abhydrolase_1"/>
    <property type="match status" value="1"/>
</dbReference>
<protein>
    <recommendedName>
        <fullName evidence="7">AB hydrolase-1 domain-containing protein</fullName>
    </recommendedName>
</protein>
<dbReference type="PANTHER" id="PTHR43248:SF25">
    <property type="entry name" value="AB HYDROLASE-1 DOMAIN-CONTAINING PROTEIN-RELATED"/>
    <property type="match status" value="1"/>
</dbReference>
<gene>
    <name evidence="5" type="ORF">BDP27DRAFT_1400715</name>
</gene>
<dbReference type="InterPro" id="IPR000073">
    <property type="entry name" value="AB_hydrolase_1"/>
</dbReference>
<comment type="similarity">
    <text evidence="1">Belongs to the peptidase S33 family.</text>
</comment>
<evidence type="ECO:0000256" key="2">
    <source>
        <dbReference type="ARBA" id="ARBA00022801"/>
    </source>
</evidence>
<dbReference type="InterPro" id="IPR013595">
    <property type="entry name" value="Pept_S33_TAP-like_C"/>
</dbReference>
<keyword evidence="2" id="KW-0378">Hydrolase</keyword>
<keyword evidence="6" id="KW-1185">Reference proteome</keyword>
<dbReference type="Proteomes" id="UP000772434">
    <property type="component" value="Unassembled WGS sequence"/>
</dbReference>
<feature type="domain" description="AB hydrolase-1" evidence="3">
    <location>
        <begin position="104"/>
        <end position="299"/>
    </location>
</feature>
<sequence>MKNHNAPLTSRLPISKRILITLLVLISVFVFSTNRLVDYNENTFSFVRVETPGNFHWQECIPSVENVECGSIVVPKDYFNPDAGVATIALAKYKAKKSPRKGSVFVNPGGPGGPGALFVIASGSNLAKVIGDEWDIVGFDPRGIGSTRPATRCFSSLLENAVFFANTVIEQGITVSSISNLSSVLLYDELVEQHRQFLALKQAQAELCRKNMGDELKYMGTATVVRDIDFMSKALEGEDTKINYWGGSYGSILGAYLVNMLPRRIGYAVIDGIADPVNWSSDCEPSHKWPINWVSDAEKTYKLFLEDCSKAGPSLCPLTRYKDEPWQNLERRFEDFFDATARKPIPVPFGNRPGYLTSGGARGFLEVVLQRPAGWPLAAEVYSSAMAGNATQLYNLFIYRLPLPYRVDLTRLAVTCLDSPRPESLESFPTAESLTEQGLKSLREMSPHFGLSTGISEPDGGCQYWPVDGPERFTGPWNATLETKMLIVSNTADPITPMSSGILVNSLMPDSSVLVIQDGPGHTSFAMPSLCTAKLQRRYFAGDIPQNGTLCPVDVKTFPDEDSERSLQALSREDQELVDALKEIGEGLMHARFGFHE</sequence>
<evidence type="ECO:0000256" key="1">
    <source>
        <dbReference type="ARBA" id="ARBA00010088"/>
    </source>
</evidence>
<dbReference type="GO" id="GO:0016787">
    <property type="term" value="F:hydrolase activity"/>
    <property type="evidence" value="ECO:0007669"/>
    <property type="project" value="UniProtKB-KW"/>
</dbReference>
<evidence type="ECO:0000313" key="6">
    <source>
        <dbReference type="Proteomes" id="UP000772434"/>
    </source>
</evidence>
<dbReference type="OrthoDB" id="425534at2759"/>
<evidence type="ECO:0000259" key="3">
    <source>
        <dbReference type="Pfam" id="PF00561"/>
    </source>
</evidence>
<dbReference type="PANTHER" id="PTHR43248">
    <property type="entry name" value="2-SUCCINYL-6-HYDROXY-2,4-CYCLOHEXADIENE-1-CARBOXYLATE SYNTHASE"/>
    <property type="match status" value="1"/>
</dbReference>
<reference evidence="5" key="1">
    <citation type="submission" date="2020-11" db="EMBL/GenBank/DDBJ databases">
        <authorList>
            <consortium name="DOE Joint Genome Institute"/>
            <person name="Ahrendt S."/>
            <person name="Riley R."/>
            <person name="Andreopoulos W."/>
            <person name="Labutti K."/>
            <person name="Pangilinan J."/>
            <person name="Ruiz-Duenas F.J."/>
            <person name="Barrasa J.M."/>
            <person name="Sanchez-Garcia M."/>
            <person name="Camarero S."/>
            <person name="Miyauchi S."/>
            <person name="Serrano A."/>
            <person name="Linde D."/>
            <person name="Babiker R."/>
            <person name="Drula E."/>
            <person name="Ayuso-Fernandez I."/>
            <person name="Pacheco R."/>
            <person name="Padilla G."/>
            <person name="Ferreira P."/>
            <person name="Barriuso J."/>
            <person name="Kellner H."/>
            <person name="Castanera R."/>
            <person name="Alfaro M."/>
            <person name="Ramirez L."/>
            <person name="Pisabarro A.G."/>
            <person name="Kuo A."/>
            <person name="Tritt A."/>
            <person name="Lipzen A."/>
            <person name="He G."/>
            <person name="Yan M."/>
            <person name="Ng V."/>
            <person name="Cullen D."/>
            <person name="Martin F."/>
            <person name="Rosso M.-N."/>
            <person name="Henrissat B."/>
            <person name="Hibbett D."/>
            <person name="Martinez A.T."/>
            <person name="Grigoriev I.V."/>
        </authorList>
    </citation>
    <scope>NUCLEOTIDE SEQUENCE</scope>
    <source>
        <strain evidence="5">AH 40177</strain>
    </source>
</reference>
<proteinExistence type="inferred from homology"/>
<evidence type="ECO:0000259" key="4">
    <source>
        <dbReference type="Pfam" id="PF08386"/>
    </source>
</evidence>
<dbReference type="Pfam" id="PF08386">
    <property type="entry name" value="Abhydrolase_4"/>
    <property type="match status" value="1"/>
</dbReference>